<gene>
    <name evidence="2" type="ORF">I4902_09250</name>
</gene>
<comment type="caution">
    <text evidence="2">The sequence shown here is derived from an EMBL/GenBank/DDBJ whole genome shotgun (WGS) entry which is preliminary data.</text>
</comment>
<feature type="region of interest" description="Disordered" evidence="1">
    <location>
        <begin position="1"/>
        <end position="21"/>
    </location>
</feature>
<evidence type="ECO:0000313" key="2">
    <source>
        <dbReference type="EMBL" id="MBG2879453.1"/>
    </source>
</evidence>
<protein>
    <recommendedName>
        <fullName evidence="4">Adhesin</fullName>
    </recommendedName>
</protein>
<dbReference type="Proteomes" id="UP000614721">
    <property type="component" value="Unassembled WGS sequence"/>
</dbReference>
<name>A0ABS0IU13_9GAMM</name>
<reference evidence="2 3" key="1">
    <citation type="submission" date="2020-11" db="EMBL/GenBank/DDBJ databases">
        <title>Enhanced detection system for hospital associated transmission using whole genome sequencing surveillance.</title>
        <authorList>
            <person name="Harrison L.H."/>
            <person name="Van Tyne D."/>
            <person name="Marsh J.W."/>
            <person name="Griffith M.P."/>
            <person name="Snyder D.J."/>
            <person name="Cooper V.S."/>
            <person name="Mustapha M."/>
        </authorList>
    </citation>
    <scope>NUCLEOTIDE SEQUENCE [LARGE SCALE GENOMIC DNA]</scope>
    <source>
        <strain evidence="2 3">PR00075</strain>
    </source>
</reference>
<evidence type="ECO:0008006" key="4">
    <source>
        <dbReference type="Google" id="ProtNLM"/>
    </source>
</evidence>
<accession>A0ABS0IU13</accession>
<dbReference type="RefSeq" id="WP_196578043.1">
    <property type="nucleotide sequence ID" value="NZ_JADSJP010000012.1"/>
</dbReference>
<dbReference type="EMBL" id="JADSJP010000012">
    <property type="protein sequence ID" value="MBG2879453.1"/>
    <property type="molecule type" value="Genomic_DNA"/>
</dbReference>
<evidence type="ECO:0000256" key="1">
    <source>
        <dbReference type="SAM" id="MobiDB-lite"/>
    </source>
</evidence>
<keyword evidence="3" id="KW-1185">Reference proteome</keyword>
<organism evidence="2 3">
    <name type="scientific">Proteus alimentorum</name>
    <dbReference type="NCBI Taxonomy" id="1973495"/>
    <lineage>
        <taxon>Bacteria</taxon>
        <taxon>Pseudomonadati</taxon>
        <taxon>Pseudomonadota</taxon>
        <taxon>Gammaproteobacteria</taxon>
        <taxon>Enterobacterales</taxon>
        <taxon>Morganellaceae</taxon>
        <taxon>Proteus</taxon>
    </lineage>
</organism>
<evidence type="ECO:0000313" key="3">
    <source>
        <dbReference type="Proteomes" id="UP000614721"/>
    </source>
</evidence>
<proteinExistence type="predicted"/>
<sequence>MKDKFGDYSTPRGGKVSEYQEDPIDNLSKHLELSNISLKSKLNEYSIKKEEKILLQELTHDLLINKSISSNKEIIQGFKLTIGIDEKFNVSNNKKFDNLYIFEKL</sequence>